<keyword evidence="2" id="KW-1185">Reference proteome</keyword>
<gene>
    <name evidence="1" type="ORF">Nepgr_019622</name>
</gene>
<dbReference type="AlphaFoldDB" id="A0AAD3SXF2"/>
<accession>A0AAD3SXF2</accession>
<dbReference type="EMBL" id="BSYO01000018">
    <property type="protein sequence ID" value="GMH17781.1"/>
    <property type="molecule type" value="Genomic_DNA"/>
</dbReference>
<comment type="caution">
    <text evidence="1">The sequence shown here is derived from an EMBL/GenBank/DDBJ whole genome shotgun (WGS) entry which is preliminary data.</text>
</comment>
<proteinExistence type="predicted"/>
<protein>
    <submittedName>
        <fullName evidence="1">Uncharacterized protein</fullName>
    </submittedName>
</protein>
<sequence>MSNRGRRNDQANNTLDREARYANLLDRMAEVIEALIPTTPPTPVTTPIPVHQERSVYDRFTNERIPEFLGEPDPLKAETWIQRLKKVFLCNQMPLWDMVLYATHKSSGEAHHGWEMQKGFFICRPRLAGDVWAAFWRSTLQIFVGRKEDEFFA</sequence>
<dbReference type="Proteomes" id="UP001279734">
    <property type="component" value="Unassembled WGS sequence"/>
</dbReference>
<evidence type="ECO:0000313" key="1">
    <source>
        <dbReference type="EMBL" id="GMH17781.1"/>
    </source>
</evidence>
<name>A0AAD3SXF2_NEPGR</name>
<reference evidence="1" key="1">
    <citation type="submission" date="2023-05" db="EMBL/GenBank/DDBJ databases">
        <title>Nepenthes gracilis genome sequencing.</title>
        <authorList>
            <person name="Fukushima K."/>
        </authorList>
    </citation>
    <scope>NUCLEOTIDE SEQUENCE</scope>
    <source>
        <strain evidence="1">SING2019-196</strain>
    </source>
</reference>
<organism evidence="1 2">
    <name type="scientific">Nepenthes gracilis</name>
    <name type="common">Slender pitcher plant</name>
    <dbReference type="NCBI Taxonomy" id="150966"/>
    <lineage>
        <taxon>Eukaryota</taxon>
        <taxon>Viridiplantae</taxon>
        <taxon>Streptophyta</taxon>
        <taxon>Embryophyta</taxon>
        <taxon>Tracheophyta</taxon>
        <taxon>Spermatophyta</taxon>
        <taxon>Magnoliopsida</taxon>
        <taxon>eudicotyledons</taxon>
        <taxon>Gunneridae</taxon>
        <taxon>Pentapetalae</taxon>
        <taxon>Caryophyllales</taxon>
        <taxon>Nepenthaceae</taxon>
        <taxon>Nepenthes</taxon>
    </lineage>
</organism>
<evidence type="ECO:0000313" key="2">
    <source>
        <dbReference type="Proteomes" id="UP001279734"/>
    </source>
</evidence>